<sequence>MEAPTPRLPSEQPSKPFATFEPVANRVPGRYVHEPIGDYSDLPKELANLAHDAAGLDRVDRLITPAEVPPTTAAAVVHALAMYLCD</sequence>
<name>A0ABQ2IH08_9MICO</name>
<evidence type="ECO:0000256" key="1">
    <source>
        <dbReference type="SAM" id="MobiDB-lite"/>
    </source>
</evidence>
<evidence type="ECO:0000313" key="2">
    <source>
        <dbReference type="EMBL" id="GGN08052.1"/>
    </source>
</evidence>
<dbReference type="Proteomes" id="UP000623461">
    <property type="component" value="Unassembled WGS sequence"/>
</dbReference>
<keyword evidence="3" id="KW-1185">Reference proteome</keyword>
<feature type="region of interest" description="Disordered" evidence="1">
    <location>
        <begin position="1"/>
        <end position="20"/>
    </location>
</feature>
<dbReference type="EMBL" id="BMNZ01000009">
    <property type="protein sequence ID" value="GGN08052.1"/>
    <property type="molecule type" value="Genomic_DNA"/>
</dbReference>
<gene>
    <name evidence="2" type="ORF">GCM10009721_39720</name>
</gene>
<organism evidence="2 3">
    <name type="scientific">Terrabacter tumescens</name>
    <dbReference type="NCBI Taxonomy" id="60443"/>
    <lineage>
        <taxon>Bacteria</taxon>
        <taxon>Bacillati</taxon>
        <taxon>Actinomycetota</taxon>
        <taxon>Actinomycetes</taxon>
        <taxon>Micrococcales</taxon>
        <taxon>Intrasporangiaceae</taxon>
        <taxon>Terrabacter</taxon>
    </lineage>
</organism>
<dbReference type="RefSeq" id="WP_156035408.1">
    <property type="nucleotide sequence ID" value="NZ_BMNZ01000009.1"/>
</dbReference>
<evidence type="ECO:0000313" key="3">
    <source>
        <dbReference type="Proteomes" id="UP000623461"/>
    </source>
</evidence>
<comment type="caution">
    <text evidence="2">The sequence shown here is derived from an EMBL/GenBank/DDBJ whole genome shotgun (WGS) entry which is preliminary data.</text>
</comment>
<reference evidence="3" key="1">
    <citation type="journal article" date="2019" name="Int. J. Syst. Evol. Microbiol.">
        <title>The Global Catalogue of Microorganisms (GCM) 10K type strain sequencing project: providing services to taxonomists for standard genome sequencing and annotation.</title>
        <authorList>
            <consortium name="The Broad Institute Genomics Platform"/>
            <consortium name="The Broad Institute Genome Sequencing Center for Infectious Disease"/>
            <person name="Wu L."/>
            <person name="Ma J."/>
        </authorList>
    </citation>
    <scope>NUCLEOTIDE SEQUENCE [LARGE SCALE GENOMIC DNA]</scope>
    <source>
        <strain evidence="3">JCM 1365</strain>
    </source>
</reference>
<accession>A0ABQ2IH08</accession>
<proteinExistence type="predicted"/>
<protein>
    <submittedName>
        <fullName evidence="2">Uncharacterized protein</fullName>
    </submittedName>
</protein>